<dbReference type="InterPro" id="IPR029058">
    <property type="entry name" value="AB_hydrolase_fold"/>
</dbReference>
<dbReference type="RefSeq" id="XP_026498204.2">
    <property type="nucleotide sequence ID" value="XM_026642419.2"/>
</dbReference>
<sequence length="327" mass="36640">MNTLRLSSIVYKSLVLSNRKLTYNIAKYCLSKVTKMSSISSIADLGYAFNTDGQLRKVNNNGEPGDESFQFNISNDHQECQAHYEVLGAAVTEHVYHLLETQENLIKLPVPKGTTEEDGTFIFVSKDYDKKDVLMVLIHGSGVVRAGQWARSLIINDCIQTGTQIPYIRQAQARGYGIMVLNSNDNYRQDKKIPHTGSSEEHAKYVWEEYIPQTKASSIVIVAHSYGGILTVTLADKQKKQFEKRVKAVALTDSVHSYSGVKISKHLLKISQNWVASSSPLDTPMKTPSSDICRVSAGHPKHEMTSSKCIDSVFKYFDQILKEQNDK</sequence>
<reference evidence="3" key="1">
    <citation type="submission" date="2025-08" db="UniProtKB">
        <authorList>
            <consortium name="RefSeq"/>
        </authorList>
    </citation>
    <scope>IDENTIFICATION</scope>
    <source>
        <tissue evidence="3">Whole body</tissue>
    </source>
</reference>
<dbReference type="OMA" id="LAFVELX"/>
<dbReference type="GeneID" id="113402228"/>
<dbReference type="Gene3D" id="3.40.50.1820">
    <property type="entry name" value="alpha/beta hydrolase"/>
    <property type="match status" value="1"/>
</dbReference>
<dbReference type="GO" id="GO:0005634">
    <property type="term" value="C:nucleus"/>
    <property type="evidence" value="ECO:0007669"/>
    <property type="project" value="TreeGrafter"/>
</dbReference>
<protein>
    <submittedName>
        <fullName evidence="3">FAM172 family protein homolog CG10038</fullName>
    </submittedName>
</protein>
<accession>A0A8B8IM68</accession>
<dbReference type="Pfam" id="PF22749">
    <property type="entry name" value="Arb2"/>
    <property type="match status" value="1"/>
</dbReference>
<dbReference type="InterPro" id="IPR053858">
    <property type="entry name" value="Arb2_dom"/>
</dbReference>
<evidence type="ECO:0000313" key="2">
    <source>
        <dbReference type="Proteomes" id="UP001652626"/>
    </source>
</evidence>
<dbReference type="PANTHER" id="PTHR21357:SF4">
    <property type="entry name" value="FAM172 FAMILY PROTEIN HOMOLOG CG10038"/>
    <property type="match status" value="1"/>
</dbReference>
<dbReference type="PANTHER" id="PTHR21357">
    <property type="entry name" value="FAM172 FAMILY PROTEIN HOMOLOG CG10038"/>
    <property type="match status" value="1"/>
</dbReference>
<dbReference type="InterPro" id="IPR048263">
    <property type="entry name" value="Arb2"/>
</dbReference>
<proteinExistence type="predicted"/>
<dbReference type="SUPFAM" id="SSF53474">
    <property type="entry name" value="alpha/beta-Hydrolases"/>
    <property type="match status" value="1"/>
</dbReference>
<gene>
    <name evidence="3" type="primary">LOC113402228</name>
</gene>
<keyword evidence="2" id="KW-1185">Reference proteome</keyword>
<dbReference type="Proteomes" id="UP001652626">
    <property type="component" value="Chromosome 14"/>
</dbReference>
<dbReference type="OrthoDB" id="421951at2759"/>
<dbReference type="GO" id="GO:0031048">
    <property type="term" value="P:regulatory ncRNA-mediated heterochromatin formation"/>
    <property type="evidence" value="ECO:0007669"/>
    <property type="project" value="TreeGrafter"/>
</dbReference>
<organism evidence="2 3">
    <name type="scientific">Vanessa tameamea</name>
    <name type="common">Kamehameha butterfly</name>
    <dbReference type="NCBI Taxonomy" id="334116"/>
    <lineage>
        <taxon>Eukaryota</taxon>
        <taxon>Metazoa</taxon>
        <taxon>Ecdysozoa</taxon>
        <taxon>Arthropoda</taxon>
        <taxon>Hexapoda</taxon>
        <taxon>Insecta</taxon>
        <taxon>Pterygota</taxon>
        <taxon>Neoptera</taxon>
        <taxon>Endopterygota</taxon>
        <taxon>Lepidoptera</taxon>
        <taxon>Glossata</taxon>
        <taxon>Ditrysia</taxon>
        <taxon>Papilionoidea</taxon>
        <taxon>Nymphalidae</taxon>
        <taxon>Nymphalinae</taxon>
        <taxon>Vanessa</taxon>
    </lineage>
</organism>
<evidence type="ECO:0000259" key="1">
    <source>
        <dbReference type="Pfam" id="PF22749"/>
    </source>
</evidence>
<name>A0A8B8IM68_VANTA</name>
<feature type="domain" description="Arb2" evidence="1">
    <location>
        <begin position="41"/>
        <end position="189"/>
    </location>
</feature>
<evidence type="ECO:0000313" key="3">
    <source>
        <dbReference type="RefSeq" id="XP_026498204.2"/>
    </source>
</evidence>
<dbReference type="AlphaFoldDB" id="A0A8B8IM68"/>
<dbReference type="GO" id="GO:0035197">
    <property type="term" value="F:siRNA binding"/>
    <property type="evidence" value="ECO:0007669"/>
    <property type="project" value="TreeGrafter"/>
</dbReference>